<reference evidence="1" key="2">
    <citation type="submission" date="2025-03" db="EMBL/GenBank/DDBJ databases">
        <authorList>
            <consortium name="ELIXIR-Norway"/>
            <consortium name="Elixir Norway"/>
        </authorList>
    </citation>
    <scope>NUCLEOTIDE SEQUENCE</scope>
</reference>
<dbReference type="EMBL" id="OX596113">
    <property type="protein sequence ID" value="CAN0410245.1"/>
    <property type="molecule type" value="Genomic_DNA"/>
</dbReference>
<organism evidence="1 2">
    <name type="scientific">Rangifer tarandus platyrhynchus</name>
    <name type="common">Svalbard reindeer</name>
    <dbReference type="NCBI Taxonomy" id="3082113"/>
    <lineage>
        <taxon>Eukaryota</taxon>
        <taxon>Metazoa</taxon>
        <taxon>Chordata</taxon>
        <taxon>Craniata</taxon>
        <taxon>Vertebrata</taxon>
        <taxon>Euteleostomi</taxon>
        <taxon>Mammalia</taxon>
        <taxon>Eutheria</taxon>
        <taxon>Laurasiatheria</taxon>
        <taxon>Artiodactyla</taxon>
        <taxon>Ruminantia</taxon>
        <taxon>Pecora</taxon>
        <taxon>Cervidae</taxon>
        <taxon>Odocoileinae</taxon>
        <taxon>Rangifer</taxon>
    </lineage>
</organism>
<reference evidence="1" key="1">
    <citation type="submission" date="2023-05" db="EMBL/GenBank/DDBJ databases">
        <authorList>
            <consortium name="ELIXIR-Norway"/>
        </authorList>
    </citation>
    <scope>NUCLEOTIDE SEQUENCE</scope>
</reference>
<proteinExistence type="predicted"/>
<evidence type="ECO:0000313" key="2">
    <source>
        <dbReference type="Proteomes" id="UP001162501"/>
    </source>
</evidence>
<sequence length="121" mass="13433">MGILQARILEWVAMPSSSLPNPRGRTQASQIAEGFEPRSPALQVDYLPSDPPEKPMNTRVGSLSLLQGIFLTQELNLGLLHCRKILYKLSYQGSPNLFAYKYLPSLAVRNLTPITSHPFAP</sequence>
<evidence type="ECO:0000313" key="1">
    <source>
        <dbReference type="EMBL" id="CAN0410245.1"/>
    </source>
</evidence>
<dbReference type="Proteomes" id="UP001162501">
    <property type="component" value="Chromosome 29"/>
</dbReference>
<protein>
    <submittedName>
        <fullName evidence="1">Uncharacterized protein</fullName>
    </submittedName>
</protein>
<accession>A0AC59ZG42</accession>
<name>A0AC59ZG42_RANTA</name>
<gene>
    <name evidence="1" type="ORF">MRATA1EN22A_LOCUS17941</name>
</gene>